<dbReference type="EMBL" id="QPGL01000002">
    <property type="protein sequence ID" value="RCS70426.1"/>
    <property type="molecule type" value="Genomic_DNA"/>
</dbReference>
<dbReference type="Pfam" id="PF05656">
    <property type="entry name" value="DUF805"/>
    <property type="match status" value="1"/>
</dbReference>
<keyword evidence="1" id="KW-0812">Transmembrane</keyword>
<dbReference type="PANTHER" id="PTHR34980">
    <property type="entry name" value="INNER MEMBRANE PROTEIN-RELATED-RELATED"/>
    <property type="match status" value="1"/>
</dbReference>
<evidence type="ECO:0000313" key="2">
    <source>
        <dbReference type="EMBL" id="RCS70426.1"/>
    </source>
</evidence>
<keyword evidence="3" id="KW-1185">Reference proteome</keyword>
<dbReference type="GO" id="GO:0005886">
    <property type="term" value="C:plasma membrane"/>
    <property type="evidence" value="ECO:0007669"/>
    <property type="project" value="TreeGrafter"/>
</dbReference>
<evidence type="ECO:0000313" key="3">
    <source>
        <dbReference type="Proteomes" id="UP000252479"/>
    </source>
</evidence>
<dbReference type="GeneID" id="303189916"/>
<dbReference type="OrthoDB" id="9812349at2"/>
<dbReference type="AlphaFoldDB" id="A0A368LIG9"/>
<name>A0A368LIG9_9VIBR</name>
<feature type="transmembrane region" description="Helical" evidence="1">
    <location>
        <begin position="85"/>
        <end position="104"/>
    </location>
</feature>
<protein>
    <submittedName>
        <fullName evidence="2">DUF805 domain-containing protein</fullName>
    </submittedName>
</protein>
<organism evidence="2 3">
    <name type="scientific">Vibrio casei</name>
    <dbReference type="NCBI Taxonomy" id="673372"/>
    <lineage>
        <taxon>Bacteria</taxon>
        <taxon>Pseudomonadati</taxon>
        <taxon>Pseudomonadota</taxon>
        <taxon>Gammaproteobacteria</taxon>
        <taxon>Vibrionales</taxon>
        <taxon>Vibrionaceae</taxon>
        <taxon>Vibrio</taxon>
    </lineage>
</organism>
<dbReference type="Proteomes" id="UP000252479">
    <property type="component" value="Unassembled WGS sequence"/>
</dbReference>
<reference evidence="2 3" key="1">
    <citation type="journal article" date="2017" name="Elife">
        <title>Extensive horizontal gene transfer in cheese-associated bacteria.</title>
        <authorList>
            <person name="Bonham K.S."/>
            <person name="Wolfe B.E."/>
            <person name="Dutton R.J."/>
        </authorList>
    </citation>
    <scope>NUCLEOTIDE SEQUENCE [LARGE SCALE GENOMIC DNA]</scope>
    <source>
        <strain evidence="2 3">JB196</strain>
    </source>
</reference>
<accession>A0A368LIG9</accession>
<comment type="caution">
    <text evidence="2">The sequence shown here is derived from an EMBL/GenBank/DDBJ whole genome shotgun (WGS) entry which is preliminary data.</text>
</comment>
<feature type="transmembrane region" description="Helical" evidence="1">
    <location>
        <begin position="55"/>
        <end position="73"/>
    </location>
</feature>
<keyword evidence="1" id="KW-1133">Transmembrane helix</keyword>
<evidence type="ECO:0000256" key="1">
    <source>
        <dbReference type="SAM" id="Phobius"/>
    </source>
</evidence>
<dbReference type="InterPro" id="IPR008523">
    <property type="entry name" value="DUF805"/>
</dbReference>
<dbReference type="PANTHER" id="PTHR34980:SF2">
    <property type="entry name" value="INNER MEMBRANE PROTEIN YHAH-RELATED"/>
    <property type="match status" value="1"/>
</dbReference>
<gene>
    <name evidence="2" type="ORF">CIK83_13395</name>
</gene>
<proteinExistence type="predicted"/>
<dbReference type="RefSeq" id="WP_086958907.1">
    <property type="nucleotide sequence ID" value="NZ_AP018681.1"/>
</dbReference>
<keyword evidence="1" id="KW-0472">Membrane</keyword>
<feature type="transmembrane region" description="Helical" evidence="1">
    <location>
        <begin position="23"/>
        <end position="43"/>
    </location>
</feature>
<sequence>MSWYLEVLRKYATFSGRARRKEYWYFILVSLVITFILSFVDVMLGLHSDKYDTGVFQSIYALAILIPSIAVAVRRLHDTNRSGWWLLIGFVPFVGVFVLLYFFVCDGPRINNRFGASPKMGFNV</sequence>